<keyword evidence="2" id="KW-0687">Ribonucleoprotein</keyword>
<gene>
    <name evidence="2" type="ORF">G210_0127</name>
</gene>
<organism evidence="2 3">
    <name type="scientific">Candida maltosa (strain Xu316)</name>
    <name type="common">Yeast</name>
    <dbReference type="NCBI Taxonomy" id="1245528"/>
    <lineage>
        <taxon>Eukaryota</taxon>
        <taxon>Fungi</taxon>
        <taxon>Dikarya</taxon>
        <taxon>Ascomycota</taxon>
        <taxon>Saccharomycotina</taxon>
        <taxon>Pichiomycetes</taxon>
        <taxon>Debaryomycetaceae</taxon>
        <taxon>Candida/Lodderomyces clade</taxon>
        <taxon>Candida</taxon>
    </lineage>
</organism>
<dbReference type="AlphaFoldDB" id="M3K373"/>
<name>M3K373_CANMX</name>
<sequence>MATQLTSKEAFAKLPQRLHSFFIKYPPRPFAQYKDGPSVSSDPLKNPFFPNKNLETGNWHGAKYSRRKSADLYKMAKKFGIQDLLPPTPRKFHEDKYVNKKWIDSMVNPGNEARDEEIAAKIKARKEAIAKMDDIIVAARPSFKRLLEKREKNKKTWF</sequence>
<dbReference type="STRING" id="1245528.M3K373"/>
<comment type="caution">
    <text evidence="2">The sequence shown here is derived from an EMBL/GenBank/DDBJ whole genome shotgun (WGS) entry which is preliminary data.</text>
</comment>
<dbReference type="GO" id="GO:0003735">
    <property type="term" value="F:structural constituent of ribosome"/>
    <property type="evidence" value="ECO:0007669"/>
    <property type="project" value="InterPro"/>
</dbReference>
<keyword evidence="3" id="KW-1185">Reference proteome</keyword>
<dbReference type="Pfam" id="PF18126">
    <property type="entry name" value="Mitoc_mL59"/>
    <property type="match status" value="1"/>
</dbReference>
<dbReference type="EMBL" id="AOGT01000787">
    <property type="protein sequence ID" value="EMG49174.1"/>
    <property type="molecule type" value="Genomic_DNA"/>
</dbReference>
<dbReference type="InterPro" id="IPR040922">
    <property type="entry name" value="Ribosomal_mL59_dom"/>
</dbReference>
<evidence type="ECO:0000313" key="3">
    <source>
        <dbReference type="Proteomes" id="UP000011777"/>
    </source>
</evidence>
<dbReference type="Proteomes" id="UP000011777">
    <property type="component" value="Unassembled WGS sequence"/>
</dbReference>
<keyword evidence="2" id="KW-0689">Ribosomal protein</keyword>
<dbReference type="eggNOG" id="ENOG502S29G">
    <property type="taxonomic scope" value="Eukaryota"/>
</dbReference>
<evidence type="ECO:0000259" key="1">
    <source>
        <dbReference type="Pfam" id="PF18126"/>
    </source>
</evidence>
<feature type="domain" description="Large ribosomal subunit protein mL59" evidence="1">
    <location>
        <begin position="16"/>
        <end position="139"/>
    </location>
</feature>
<dbReference type="PANTHER" id="PTHR28041:SF1">
    <property type="entry name" value="LARGE RIBOSOMAL SUBUNIT PROTEIN ML59"/>
    <property type="match status" value="1"/>
</dbReference>
<dbReference type="PANTHER" id="PTHR28041">
    <property type="entry name" value="54S RIBOSOMAL PROTEIN L25, MITOCHONDRIAL"/>
    <property type="match status" value="1"/>
</dbReference>
<evidence type="ECO:0000313" key="2">
    <source>
        <dbReference type="EMBL" id="EMG49174.1"/>
    </source>
</evidence>
<dbReference type="InterPro" id="IPR037507">
    <property type="entry name" value="Ribosomal_mL59"/>
</dbReference>
<accession>M3K373</accession>
<dbReference type="HOGENOM" id="CLU_076154_2_0_1"/>
<reference evidence="2 3" key="1">
    <citation type="submission" date="2013-02" db="EMBL/GenBank/DDBJ databases">
        <title>Genome sequence of Candida maltosa Xu316, a potential industrial strain for xylitol and ethanol production.</title>
        <authorList>
            <person name="Yu J."/>
            <person name="Wang Q."/>
            <person name="Geng X."/>
            <person name="Bao W."/>
            <person name="He P."/>
            <person name="Cai J."/>
        </authorList>
    </citation>
    <scope>NUCLEOTIDE SEQUENCE [LARGE SCALE GENOMIC DNA]</scope>
    <source>
        <strain evidence="3">Xu316</strain>
    </source>
</reference>
<dbReference type="OrthoDB" id="18529at2759"/>
<dbReference type="GO" id="GO:0005762">
    <property type="term" value="C:mitochondrial large ribosomal subunit"/>
    <property type="evidence" value="ECO:0007669"/>
    <property type="project" value="InterPro"/>
</dbReference>
<proteinExistence type="predicted"/>
<dbReference type="OMA" id="KGHKHEL"/>
<protein>
    <submittedName>
        <fullName evidence="2">Mitochondrial ribosomal protein, large subunit, putative</fullName>
    </submittedName>
</protein>